<dbReference type="Proteomes" id="UP001501411">
    <property type="component" value="Unassembled WGS sequence"/>
</dbReference>
<evidence type="ECO:0000313" key="4">
    <source>
        <dbReference type="Proteomes" id="UP001501411"/>
    </source>
</evidence>
<gene>
    <name evidence="3" type="ORF">GCM10023231_01270</name>
</gene>
<organism evidence="3 4">
    <name type="scientific">Olivibacter ginsenosidimutans</name>
    <dbReference type="NCBI Taxonomy" id="1176537"/>
    <lineage>
        <taxon>Bacteria</taxon>
        <taxon>Pseudomonadati</taxon>
        <taxon>Bacteroidota</taxon>
        <taxon>Sphingobacteriia</taxon>
        <taxon>Sphingobacteriales</taxon>
        <taxon>Sphingobacteriaceae</taxon>
        <taxon>Olivibacter</taxon>
    </lineage>
</organism>
<keyword evidence="2" id="KW-0812">Transmembrane</keyword>
<dbReference type="RefSeq" id="WP_345229740.1">
    <property type="nucleotide sequence ID" value="NZ_BAABIQ010000001.1"/>
</dbReference>
<keyword evidence="2" id="KW-1133">Transmembrane helix</keyword>
<feature type="transmembrane region" description="Helical" evidence="2">
    <location>
        <begin position="12"/>
        <end position="32"/>
    </location>
</feature>
<keyword evidence="4" id="KW-1185">Reference proteome</keyword>
<sequence>MKKVFKKIKSKMTYGNIVSMFAVAFAITLMSFKFIESRRAPADGWYEITISGTDPEEESNQNLSNTPGQAPPSMDETGCAQSGNSGDRCYAHLEFETSATSVPSTVQDAKNDSLNVTILGFAQAPEE</sequence>
<keyword evidence="2" id="KW-0472">Membrane</keyword>
<reference evidence="4" key="1">
    <citation type="journal article" date="2019" name="Int. J. Syst. Evol. Microbiol.">
        <title>The Global Catalogue of Microorganisms (GCM) 10K type strain sequencing project: providing services to taxonomists for standard genome sequencing and annotation.</title>
        <authorList>
            <consortium name="The Broad Institute Genomics Platform"/>
            <consortium name="The Broad Institute Genome Sequencing Center for Infectious Disease"/>
            <person name="Wu L."/>
            <person name="Ma J."/>
        </authorList>
    </citation>
    <scope>NUCLEOTIDE SEQUENCE [LARGE SCALE GENOMIC DNA]</scope>
    <source>
        <strain evidence="4">JCM 18200</strain>
    </source>
</reference>
<feature type="region of interest" description="Disordered" evidence="1">
    <location>
        <begin position="48"/>
        <end position="85"/>
    </location>
</feature>
<evidence type="ECO:0000256" key="2">
    <source>
        <dbReference type="SAM" id="Phobius"/>
    </source>
</evidence>
<evidence type="ECO:0000256" key="1">
    <source>
        <dbReference type="SAM" id="MobiDB-lite"/>
    </source>
</evidence>
<comment type="caution">
    <text evidence="3">The sequence shown here is derived from an EMBL/GenBank/DDBJ whole genome shotgun (WGS) entry which is preliminary data.</text>
</comment>
<evidence type="ECO:0000313" key="3">
    <source>
        <dbReference type="EMBL" id="GAA4778449.1"/>
    </source>
</evidence>
<accession>A0ABP9ADX0</accession>
<protein>
    <submittedName>
        <fullName evidence="3">Uncharacterized protein</fullName>
    </submittedName>
</protein>
<name>A0ABP9ADX0_9SPHI</name>
<proteinExistence type="predicted"/>
<dbReference type="EMBL" id="BAABIQ010000001">
    <property type="protein sequence ID" value="GAA4778449.1"/>
    <property type="molecule type" value="Genomic_DNA"/>
</dbReference>